<evidence type="ECO:0000313" key="2">
    <source>
        <dbReference type="EMBL" id="KAJ7650837.1"/>
    </source>
</evidence>
<reference evidence="2" key="1">
    <citation type="submission" date="2023-03" db="EMBL/GenBank/DDBJ databases">
        <title>Massive genome expansion in bonnet fungi (Mycena s.s.) driven by repeated elements and novel gene families across ecological guilds.</title>
        <authorList>
            <consortium name="Lawrence Berkeley National Laboratory"/>
            <person name="Harder C.B."/>
            <person name="Miyauchi S."/>
            <person name="Viragh M."/>
            <person name="Kuo A."/>
            <person name="Thoen E."/>
            <person name="Andreopoulos B."/>
            <person name="Lu D."/>
            <person name="Skrede I."/>
            <person name="Drula E."/>
            <person name="Henrissat B."/>
            <person name="Morin E."/>
            <person name="Kohler A."/>
            <person name="Barry K."/>
            <person name="LaButti K."/>
            <person name="Morin E."/>
            <person name="Salamov A."/>
            <person name="Lipzen A."/>
            <person name="Mereny Z."/>
            <person name="Hegedus B."/>
            <person name="Baldrian P."/>
            <person name="Stursova M."/>
            <person name="Weitz H."/>
            <person name="Taylor A."/>
            <person name="Grigoriev I.V."/>
            <person name="Nagy L.G."/>
            <person name="Martin F."/>
            <person name="Kauserud H."/>
        </authorList>
    </citation>
    <scope>NUCLEOTIDE SEQUENCE</scope>
    <source>
        <strain evidence="2">9284</strain>
    </source>
</reference>
<dbReference type="Proteomes" id="UP001221142">
    <property type="component" value="Unassembled WGS sequence"/>
</dbReference>
<feature type="region of interest" description="Disordered" evidence="1">
    <location>
        <begin position="175"/>
        <end position="194"/>
    </location>
</feature>
<dbReference type="AlphaFoldDB" id="A0AAD7CKC4"/>
<keyword evidence="3" id="KW-1185">Reference proteome</keyword>
<evidence type="ECO:0000313" key="3">
    <source>
        <dbReference type="Proteomes" id="UP001221142"/>
    </source>
</evidence>
<proteinExistence type="predicted"/>
<accession>A0AAD7CKC4</accession>
<evidence type="ECO:0000256" key="1">
    <source>
        <dbReference type="SAM" id="MobiDB-lite"/>
    </source>
</evidence>
<protein>
    <submittedName>
        <fullName evidence="2">Uncharacterized protein</fullName>
    </submittedName>
</protein>
<feature type="compositionally biased region" description="Low complexity" evidence="1">
    <location>
        <begin position="175"/>
        <end position="186"/>
    </location>
</feature>
<comment type="caution">
    <text evidence="2">The sequence shown here is derived from an EMBL/GenBank/DDBJ whole genome shotgun (WGS) entry which is preliminary data.</text>
</comment>
<sequence length="374" mass="41528">MTGPLPSPYTCFSALPPSSLPYGVELSPQLDSWPVSSNPYMDGLYGFNTASAMAMSGSATSPFPSSEYVAPDSAVFTSAVNATFFPNNGITFSSHHLDPFPSAGGLGPSTITSQFSSPSPLGQTPESTHFALSLLYPDATGFHEDWQPVQPNFGVPSDGNNDYYPSLLLMSSSSSPSPQTFTLQSPPRDDAGLGDLIELNNLQDLPRSTARAPPSLAYLLPAREWPSNHPGRASTEQYLRTKLANVPPNLWALEEDSSGNLAIPVVLVLKVLLYEYTMLQIVDVYEVLPHVCRGWCEKRNVVRWKTTIRNLLYTYHAFVRIPFTKRNGKKDYCWFFDYTKEGFKGQARPCRRRPHCIVRMLDKHVKLPEDFEAY</sequence>
<dbReference type="EMBL" id="JARKIF010000001">
    <property type="protein sequence ID" value="KAJ7650837.1"/>
    <property type="molecule type" value="Genomic_DNA"/>
</dbReference>
<organism evidence="2 3">
    <name type="scientific">Roridomyces roridus</name>
    <dbReference type="NCBI Taxonomy" id="1738132"/>
    <lineage>
        <taxon>Eukaryota</taxon>
        <taxon>Fungi</taxon>
        <taxon>Dikarya</taxon>
        <taxon>Basidiomycota</taxon>
        <taxon>Agaricomycotina</taxon>
        <taxon>Agaricomycetes</taxon>
        <taxon>Agaricomycetidae</taxon>
        <taxon>Agaricales</taxon>
        <taxon>Marasmiineae</taxon>
        <taxon>Mycenaceae</taxon>
        <taxon>Roridomyces</taxon>
    </lineage>
</organism>
<gene>
    <name evidence="2" type="ORF">FB45DRAFT_26752</name>
</gene>
<name>A0AAD7CKC4_9AGAR</name>